<organism evidence="2">
    <name type="scientific">marine sediment metagenome</name>
    <dbReference type="NCBI Taxonomy" id="412755"/>
    <lineage>
        <taxon>unclassified sequences</taxon>
        <taxon>metagenomes</taxon>
        <taxon>ecological metagenomes</taxon>
    </lineage>
</organism>
<feature type="transmembrane region" description="Helical" evidence="1">
    <location>
        <begin position="82"/>
        <end position="99"/>
    </location>
</feature>
<name>A0A0F9NC52_9ZZZZ</name>
<keyword evidence="1" id="KW-0812">Transmembrane</keyword>
<reference evidence="2" key="1">
    <citation type="journal article" date="2015" name="Nature">
        <title>Complex archaea that bridge the gap between prokaryotes and eukaryotes.</title>
        <authorList>
            <person name="Spang A."/>
            <person name="Saw J.H."/>
            <person name="Jorgensen S.L."/>
            <person name="Zaremba-Niedzwiedzka K."/>
            <person name="Martijn J."/>
            <person name="Lind A.E."/>
            <person name="van Eijk R."/>
            <person name="Schleper C."/>
            <person name="Guy L."/>
            <person name="Ettema T.J."/>
        </authorList>
    </citation>
    <scope>NUCLEOTIDE SEQUENCE</scope>
</reference>
<protein>
    <recommendedName>
        <fullName evidence="3">Yip1 domain-containing protein</fullName>
    </recommendedName>
</protein>
<evidence type="ECO:0000313" key="2">
    <source>
        <dbReference type="EMBL" id="KKN17070.1"/>
    </source>
</evidence>
<dbReference type="EMBL" id="LAZR01003559">
    <property type="protein sequence ID" value="KKN17070.1"/>
    <property type="molecule type" value="Genomic_DNA"/>
</dbReference>
<evidence type="ECO:0000256" key="1">
    <source>
        <dbReference type="SAM" id="Phobius"/>
    </source>
</evidence>
<dbReference type="AlphaFoldDB" id="A0A0F9NC52"/>
<evidence type="ECO:0008006" key="3">
    <source>
        <dbReference type="Google" id="ProtNLM"/>
    </source>
</evidence>
<keyword evidence="1" id="KW-0472">Membrane</keyword>
<comment type="caution">
    <text evidence="2">The sequence shown here is derived from an EMBL/GenBank/DDBJ whole genome shotgun (WGS) entry which is preliminary data.</text>
</comment>
<accession>A0A0F9NC52</accession>
<keyword evidence="1" id="KW-1133">Transmembrane helix</keyword>
<feature type="transmembrane region" description="Helical" evidence="1">
    <location>
        <begin position="30"/>
        <end position="50"/>
    </location>
</feature>
<sequence length="105" mass="11777">MAFFPTPTANETADLFEIFQFVNNKATEGLFFPVMILTIWLIGFIGAIVEGRPASRAFIFSSFISTVLGVLLSIMGFLSITYVYFLILMVAFGIFWARLEGARNF</sequence>
<gene>
    <name evidence="2" type="ORF">LCGC14_0969480</name>
</gene>
<feature type="transmembrane region" description="Helical" evidence="1">
    <location>
        <begin position="57"/>
        <end position="76"/>
    </location>
</feature>
<proteinExistence type="predicted"/>